<feature type="region of interest" description="Disordered" evidence="1">
    <location>
        <begin position="1"/>
        <end position="23"/>
    </location>
</feature>
<sequence length="98" mass="10650">MGKVTRNPVERQQVSGKRHEQTVQGIRAEWTRGPGERMLDAGEHGNHRQGALLGEATVYVARNGSASRSDRSGWAVRVGSANREGGCVRYITGVVTPH</sequence>
<evidence type="ECO:0000313" key="3">
    <source>
        <dbReference type="Proteomes" id="UP000784294"/>
    </source>
</evidence>
<comment type="caution">
    <text evidence="2">The sequence shown here is derived from an EMBL/GenBank/DDBJ whole genome shotgun (WGS) entry which is preliminary data.</text>
</comment>
<dbReference type="EMBL" id="CAAALY010011227">
    <property type="protein sequence ID" value="VEL11230.1"/>
    <property type="molecule type" value="Genomic_DNA"/>
</dbReference>
<organism evidence="2 3">
    <name type="scientific">Protopolystoma xenopodis</name>
    <dbReference type="NCBI Taxonomy" id="117903"/>
    <lineage>
        <taxon>Eukaryota</taxon>
        <taxon>Metazoa</taxon>
        <taxon>Spiralia</taxon>
        <taxon>Lophotrochozoa</taxon>
        <taxon>Platyhelminthes</taxon>
        <taxon>Monogenea</taxon>
        <taxon>Polyopisthocotylea</taxon>
        <taxon>Polystomatidea</taxon>
        <taxon>Polystomatidae</taxon>
        <taxon>Protopolystoma</taxon>
    </lineage>
</organism>
<dbReference type="AlphaFoldDB" id="A0A448WGI2"/>
<protein>
    <submittedName>
        <fullName evidence="2">Uncharacterized protein</fullName>
    </submittedName>
</protein>
<accession>A0A448WGI2</accession>
<evidence type="ECO:0000313" key="2">
    <source>
        <dbReference type="EMBL" id="VEL11230.1"/>
    </source>
</evidence>
<reference evidence="2" key="1">
    <citation type="submission" date="2018-11" db="EMBL/GenBank/DDBJ databases">
        <authorList>
            <consortium name="Pathogen Informatics"/>
        </authorList>
    </citation>
    <scope>NUCLEOTIDE SEQUENCE</scope>
</reference>
<evidence type="ECO:0000256" key="1">
    <source>
        <dbReference type="SAM" id="MobiDB-lite"/>
    </source>
</evidence>
<keyword evidence="3" id="KW-1185">Reference proteome</keyword>
<dbReference type="Proteomes" id="UP000784294">
    <property type="component" value="Unassembled WGS sequence"/>
</dbReference>
<proteinExistence type="predicted"/>
<name>A0A448WGI2_9PLAT</name>
<gene>
    <name evidence="2" type="ORF">PXEA_LOCUS4670</name>
</gene>